<organism evidence="6 7">
    <name type="scientific">Halioxenophilus aromaticivorans</name>
    <dbReference type="NCBI Taxonomy" id="1306992"/>
    <lineage>
        <taxon>Bacteria</taxon>
        <taxon>Pseudomonadati</taxon>
        <taxon>Pseudomonadota</taxon>
        <taxon>Gammaproteobacteria</taxon>
        <taxon>Alteromonadales</taxon>
        <taxon>Alteromonadaceae</taxon>
        <taxon>Halioxenophilus</taxon>
    </lineage>
</organism>
<dbReference type="PANTHER" id="PTHR13903:SF8">
    <property type="entry name" value="PIRIN"/>
    <property type="match status" value="1"/>
</dbReference>
<evidence type="ECO:0000259" key="4">
    <source>
        <dbReference type="Pfam" id="PF02678"/>
    </source>
</evidence>
<evidence type="ECO:0000256" key="2">
    <source>
        <dbReference type="PIRSR" id="PIRSR006232-1"/>
    </source>
</evidence>
<dbReference type="Gene3D" id="2.60.120.10">
    <property type="entry name" value="Jelly Rolls"/>
    <property type="match status" value="2"/>
</dbReference>
<proteinExistence type="inferred from homology"/>
<feature type="binding site" evidence="2">
    <location>
        <position position="59"/>
    </location>
    <ligand>
        <name>Fe cation</name>
        <dbReference type="ChEBI" id="CHEBI:24875"/>
    </ligand>
</feature>
<evidence type="ECO:0000256" key="3">
    <source>
        <dbReference type="RuleBase" id="RU003457"/>
    </source>
</evidence>
<keyword evidence="2" id="KW-0479">Metal-binding</keyword>
<dbReference type="CDD" id="cd02247">
    <property type="entry name" value="cupin_pirin_C"/>
    <property type="match status" value="1"/>
</dbReference>
<feature type="domain" description="Pirin N-terminal" evidence="4">
    <location>
        <begin position="22"/>
        <end position="119"/>
    </location>
</feature>
<dbReference type="CDD" id="cd02909">
    <property type="entry name" value="cupin_pirin_N"/>
    <property type="match status" value="1"/>
</dbReference>
<feature type="domain" description="Pirin C-terminal" evidence="5">
    <location>
        <begin position="175"/>
        <end position="275"/>
    </location>
</feature>
<dbReference type="SUPFAM" id="SSF51182">
    <property type="entry name" value="RmlC-like cupins"/>
    <property type="match status" value="1"/>
</dbReference>
<comment type="caution">
    <text evidence="6">The sequence shown here is derived from an EMBL/GenBank/DDBJ whole genome shotgun (WGS) entry which is preliminary data.</text>
</comment>
<name>A0AAV3U5D7_9ALTE</name>
<dbReference type="Proteomes" id="UP001409585">
    <property type="component" value="Unassembled WGS sequence"/>
</dbReference>
<dbReference type="Pfam" id="PF05726">
    <property type="entry name" value="Pirin_C"/>
    <property type="match status" value="1"/>
</dbReference>
<evidence type="ECO:0000259" key="5">
    <source>
        <dbReference type="Pfam" id="PF05726"/>
    </source>
</evidence>
<evidence type="ECO:0000313" key="6">
    <source>
        <dbReference type="EMBL" id="GAA4948986.1"/>
    </source>
</evidence>
<comment type="cofactor">
    <cofactor evidence="2">
        <name>Fe cation</name>
        <dbReference type="ChEBI" id="CHEBI:24875"/>
    </cofactor>
    <text evidence="2">Binds 1 Fe cation per subunit.</text>
</comment>
<keyword evidence="7" id="KW-1185">Reference proteome</keyword>
<evidence type="ECO:0000313" key="7">
    <source>
        <dbReference type="Proteomes" id="UP001409585"/>
    </source>
</evidence>
<reference evidence="7" key="1">
    <citation type="journal article" date="2019" name="Int. J. Syst. Evol. Microbiol.">
        <title>The Global Catalogue of Microorganisms (GCM) 10K type strain sequencing project: providing services to taxonomists for standard genome sequencing and annotation.</title>
        <authorList>
            <consortium name="The Broad Institute Genomics Platform"/>
            <consortium name="The Broad Institute Genome Sequencing Center for Infectious Disease"/>
            <person name="Wu L."/>
            <person name="Ma J."/>
        </authorList>
    </citation>
    <scope>NUCLEOTIDE SEQUENCE [LARGE SCALE GENOMIC DNA]</scope>
    <source>
        <strain evidence="7">JCM 19134</strain>
    </source>
</reference>
<evidence type="ECO:0000256" key="1">
    <source>
        <dbReference type="ARBA" id="ARBA00008416"/>
    </source>
</evidence>
<dbReference type="PIRSF" id="PIRSF006232">
    <property type="entry name" value="Pirin"/>
    <property type="match status" value="1"/>
</dbReference>
<feature type="binding site" evidence="2">
    <location>
        <position position="57"/>
    </location>
    <ligand>
        <name>Fe cation</name>
        <dbReference type="ChEBI" id="CHEBI:24875"/>
    </ligand>
</feature>
<dbReference type="InterPro" id="IPR014710">
    <property type="entry name" value="RmlC-like_jellyroll"/>
</dbReference>
<feature type="binding site" evidence="2">
    <location>
        <position position="103"/>
    </location>
    <ligand>
        <name>Fe cation</name>
        <dbReference type="ChEBI" id="CHEBI:24875"/>
    </ligand>
</feature>
<dbReference type="InterPro" id="IPR003829">
    <property type="entry name" value="Pirin_N_dom"/>
</dbReference>
<dbReference type="AlphaFoldDB" id="A0AAV3U5D7"/>
<feature type="binding site" evidence="2">
    <location>
        <position position="101"/>
    </location>
    <ligand>
        <name>Fe cation</name>
        <dbReference type="ChEBI" id="CHEBI:24875"/>
    </ligand>
</feature>
<protein>
    <submittedName>
        <fullName evidence="6">Pirin family protein</fullName>
    </submittedName>
</protein>
<dbReference type="PANTHER" id="PTHR13903">
    <property type="entry name" value="PIRIN-RELATED"/>
    <property type="match status" value="1"/>
</dbReference>
<gene>
    <name evidence="6" type="ORF">GCM10025791_31430</name>
</gene>
<dbReference type="InterPro" id="IPR012093">
    <property type="entry name" value="Pirin"/>
</dbReference>
<dbReference type="Pfam" id="PF02678">
    <property type="entry name" value="Pirin"/>
    <property type="match status" value="1"/>
</dbReference>
<dbReference type="InterPro" id="IPR008778">
    <property type="entry name" value="Pirin_C_dom"/>
</dbReference>
<sequence length="277" mass="30249">MAKVTRLINAQHTRDGDGVLIQRSIGSHQLSEHDPFLLLDEIRSDDSADYIGGFPPHPHRGFETVTYMLDGRMRHRDSQGNNGVIEPGGVQWMTAGKGILHSEMPEQTEGRLWGFQLWINLAAAEKMREPRYQELTADQIPELSPSNGVLVRLIAGSLNGVKGPVTGISSHPMLADVQMEEDAHARIDIPKGYNSVLYVYQGSLMVRDVVVASQQLAVLSDGGGVTVEASTEGARALLISAHPMNEPVARYGPFVMNTRAEIQQAVNDLNSGAFGRM</sequence>
<dbReference type="GO" id="GO:0046872">
    <property type="term" value="F:metal ion binding"/>
    <property type="evidence" value="ECO:0007669"/>
    <property type="project" value="UniProtKB-KW"/>
</dbReference>
<keyword evidence="2" id="KW-0408">Iron</keyword>
<dbReference type="RefSeq" id="WP_345424377.1">
    <property type="nucleotide sequence ID" value="NZ_AP031496.1"/>
</dbReference>
<dbReference type="EMBL" id="BAABLX010000028">
    <property type="protein sequence ID" value="GAA4948986.1"/>
    <property type="molecule type" value="Genomic_DNA"/>
</dbReference>
<comment type="similarity">
    <text evidence="1 3">Belongs to the pirin family.</text>
</comment>
<dbReference type="InterPro" id="IPR011051">
    <property type="entry name" value="RmlC_Cupin_sf"/>
</dbReference>
<accession>A0AAV3U5D7</accession>